<dbReference type="NCBIfam" id="NF041882">
    <property type="entry name" value="PA3371_fam"/>
    <property type="match status" value="1"/>
</dbReference>
<keyword evidence="2" id="KW-0732">Signal</keyword>
<dbReference type="AlphaFoldDB" id="A0AAP2RZX8"/>
<evidence type="ECO:0000313" key="4">
    <source>
        <dbReference type="EMBL" id="SDO69866.1"/>
    </source>
</evidence>
<feature type="signal peptide" evidence="2">
    <location>
        <begin position="1"/>
        <end position="24"/>
    </location>
</feature>
<dbReference type="EMBL" id="LT629706">
    <property type="protein sequence ID" value="SDO69866.1"/>
    <property type="molecule type" value="Genomic_DNA"/>
</dbReference>
<dbReference type="EMBL" id="WJZX01000018">
    <property type="protein sequence ID" value="MCF5654939.1"/>
    <property type="molecule type" value="Genomic_DNA"/>
</dbReference>
<dbReference type="Proteomes" id="UP000814126">
    <property type="component" value="Unassembled WGS sequence"/>
</dbReference>
<protein>
    <recommendedName>
        <fullName evidence="7">DUF1328 domain-containing protein</fullName>
    </recommendedName>
</protein>
<dbReference type="InterPro" id="IPR049711">
    <property type="entry name" value="PA3371-like"/>
</dbReference>
<evidence type="ECO:0000313" key="3">
    <source>
        <dbReference type="EMBL" id="MCF5654939.1"/>
    </source>
</evidence>
<name>A0AAP2RZX8_9PSED</name>
<evidence type="ECO:0000313" key="6">
    <source>
        <dbReference type="Proteomes" id="UP000814126"/>
    </source>
</evidence>
<evidence type="ECO:0008006" key="7">
    <source>
        <dbReference type="Google" id="ProtNLM"/>
    </source>
</evidence>
<dbReference type="RefSeq" id="WP_003233510.1">
    <property type="nucleotide sequence ID" value="NZ_CP142150.1"/>
</dbReference>
<sequence>MSKSSWLFLCLTLISTAFGLQASAQEGRITAYVASAVFALLLVITLIVGRRIKFDPVLR</sequence>
<organism evidence="3 6">
    <name type="scientific">Pseudomonas poae</name>
    <dbReference type="NCBI Taxonomy" id="200451"/>
    <lineage>
        <taxon>Bacteria</taxon>
        <taxon>Pseudomonadati</taxon>
        <taxon>Pseudomonadota</taxon>
        <taxon>Gammaproteobacteria</taxon>
        <taxon>Pseudomonadales</taxon>
        <taxon>Pseudomonadaceae</taxon>
        <taxon>Pseudomonas</taxon>
    </lineage>
</organism>
<keyword evidence="5" id="KW-1185">Reference proteome</keyword>
<evidence type="ECO:0000256" key="2">
    <source>
        <dbReference type="SAM" id="SignalP"/>
    </source>
</evidence>
<proteinExistence type="predicted"/>
<accession>A0AAP2RZX8</accession>
<keyword evidence="1" id="KW-0812">Transmembrane</keyword>
<feature type="transmembrane region" description="Helical" evidence="1">
    <location>
        <begin position="29"/>
        <end position="49"/>
    </location>
</feature>
<keyword evidence="1" id="KW-0472">Membrane</keyword>
<evidence type="ECO:0000313" key="5">
    <source>
        <dbReference type="Proteomes" id="UP000181903"/>
    </source>
</evidence>
<feature type="chain" id="PRO_5042875697" description="DUF1328 domain-containing protein" evidence="2">
    <location>
        <begin position="25"/>
        <end position="59"/>
    </location>
</feature>
<keyword evidence="1" id="KW-1133">Transmembrane helix</keyword>
<gene>
    <name evidence="3" type="ORF">GIV46_07885</name>
    <name evidence="4" type="ORF">SAMN04490208_4630</name>
</gene>
<dbReference type="GeneID" id="45488891"/>
<reference evidence="4 5" key="1">
    <citation type="submission" date="2016-10" db="EMBL/GenBank/DDBJ databases">
        <authorList>
            <person name="Varghese N."/>
            <person name="Submissions S."/>
        </authorList>
    </citation>
    <scope>NUCLEOTIDE SEQUENCE [LARGE SCALE GENOMIC DNA]</scope>
    <source>
        <strain evidence="4 5">BS2776</strain>
    </source>
</reference>
<dbReference type="Proteomes" id="UP000181903">
    <property type="component" value="Chromosome I"/>
</dbReference>
<evidence type="ECO:0000256" key="1">
    <source>
        <dbReference type="SAM" id="Phobius"/>
    </source>
</evidence>
<reference evidence="3" key="2">
    <citation type="submission" date="2019-11" db="EMBL/GenBank/DDBJ databases">
        <title>Epiphytic Pseudomonas syringae from cherry orchards.</title>
        <authorList>
            <person name="Hulin M.T."/>
        </authorList>
    </citation>
    <scope>NUCLEOTIDE SEQUENCE</scope>
    <source>
        <strain evidence="3">PA-2-1F</strain>
    </source>
</reference>